<evidence type="ECO:0000313" key="1">
    <source>
        <dbReference type="EMBL" id="OOF33843.1"/>
    </source>
</evidence>
<proteinExistence type="predicted"/>
<evidence type="ECO:0000313" key="2">
    <source>
        <dbReference type="Proteomes" id="UP000189431"/>
    </source>
</evidence>
<dbReference type="RefSeq" id="WP_021022847.1">
    <property type="nucleotide sequence ID" value="NZ_MUFR01000021.1"/>
</dbReference>
<protein>
    <submittedName>
        <fullName evidence="1">Ribonucleotide reductase subunit alpha</fullName>
    </submittedName>
</protein>
<sequence>MNITNYQELIEATQLQPEPQRLLFVFAKAELPEGHTIQQKTTFSAGSGGTLMPVLCVDKLPQEVVDFSQLVLESNQTGIVWDVVFISALDGRGGYPPNSDQAQQPLRMMLNQINEGKIGMFITANRNGDLISLNPA</sequence>
<comment type="caution">
    <text evidence="1">The sequence shown here is derived from an EMBL/GenBank/DDBJ whole genome shotgun (WGS) entry which is preliminary data.</text>
</comment>
<gene>
    <name evidence="1" type="ORF">BZJ21_08870</name>
</gene>
<dbReference type="Proteomes" id="UP000189431">
    <property type="component" value="Unassembled WGS sequence"/>
</dbReference>
<reference evidence="2" key="1">
    <citation type="submission" date="2017-01" db="EMBL/GenBank/DDBJ databases">
        <title>Draft genome of the species Salinivibrio costicola subsp. alcaliphilus.</title>
        <authorList>
            <person name="Lopez-Hermoso C."/>
            <person name="De La Haba R."/>
            <person name="Sanchez-Porro C."/>
            <person name="Ventosa A."/>
        </authorList>
    </citation>
    <scope>NUCLEOTIDE SEQUENCE [LARGE SCALE GENOMIC DNA]</scope>
    <source>
        <strain evidence="2">CBH448</strain>
    </source>
</reference>
<name>A0ABX3KQQ0_SALCS</name>
<dbReference type="EMBL" id="MUFR01000021">
    <property type="protein sequence ID" value="OOF33843.1"/>
    <property type="molecule type" value="Genomic_DNA"/>
</dbReference>
<accession>A0ABX3KQQ0</accession>
<keyword evidence="2" id="KW-1185">Reference proteome</keyword>
<organism evidence="1 2">
    <name type="scientific">Salinivibrio costicola subsp. alcaliphilus</name>
    <dbReference type="NCBI Taxonomy" id="272773"/>
    <lineage>
        <taxon>Bacteria</taxon>
        <taxon>Pseudomonadati</taxon>
        <taxon>Pseudomonadota</taxon>
        <taxon>Gammaproteobacteria</taxon>
        <taxon>Vibrionales</taxon>
        <taxon>Vibrionaceae</taxon>
        <taxon>Salinivibrio</taxon>
    </lineage>
</organism>